<feature type="domain" description="TraG P-loop" evidence="3">
    <location>
        <begin position="461"/>
        <end position="607"/>
    </location>
</feature>
<evidence type="ECO:0000259" key="3">
    <source>
        <dbReference type="Pfam" id="PF19044"/>
    </source>
</evidence>
<dbReference type="PANTHER" id="PTHR30121:SF11">
    <property type="entry name" value="AAA+ ATPASE DOMAIN-CONTAINING PROTEIN"/>
    <property type="match status" value="1"/>
</dbReference>
<evidence type="ECO:0000256" key="1">
    <source>
        <dbReference type="SAM" id="MobiDB-lite"/>
    </source>
</evidence>
<name>A0ABW4JGQ4_9BACL</name>
<dbReference type="SUPFAM" id="SSF52540">
    <property type="entry name" value="P-loop containing nucleoside triphosphate hydrolases"/>
    <property type="match status" value="1"/>
</dbReference>
<dbReference type="RefSeq" id="WP_377942730.1">
    <property type="nucleotide sequence ID" value="NZ_JBHUCX010000023.1"/>
</dbReference>
<sequence>MLGIKSKKQQKADAKDKMNSSVVSTTTDQDEIWGEYAPTLQDVISTASKVEFFSNHVEIKPNTFKRTYYITRMPNRVHFGFLNQFFRFGADVDISVHVEPADSLKQIREISNTIATYEAQVRVDLKADRTENVTTLRRKIDELDALRAALQSGDEKMYYLSVLLTVSAETQPALEKACSTIEREGPGRGFQLMDAADEQQEGMLSVAPIGLNKLRYPLPVFGSFLANMFPFTSSQFSHKRGVLVGFDLVSGAPMFYDAWHDKLTNANMCVFGVSGSGKSYYLKGLICHSLLHNIQQVVLDWEGEYSAIAKGLGGAVISIDYDSTQRINPCDLEEEEVFDEVTGKKVTKVDVREKIEEMANFTKYAATLTGFDPLTGAEMALIDRLWHEVYVEDFKFTEDPNSLYNTRPQMQSGRLKMRERKPQPQFSDFYVKLRSAADQDQRFLNLADRLERVCSGRTLGLFDTQSTLSLSKKPLIVFDLSKLSENSDLRKLGMFVALEWILEKFIKKNPSQKKRVLVDEAQKALENKDKTPAGEYAAMFLDNAFTRIRKRGGSAVAASQSFRVFSGNAYGQSIIRNSETKVLLKQDRQDEEALKEMFNLDQHELQQLYDFQPGYVRWDAAGEIVYSYYEATPAEDRLWSTKTIQSEGA</sequence>
<dbReference type="InterPro" id="IPR027417">
    <property type="entry name" value="P-loop_NTPase"/>
</dbReference>
<dbReference type="Pfam" id="PF01935">
    <property type="entry name" value="DUF87"/>
    <property type="match status" value="1"/>
</dbReference>
<protein>
    <submittedName>
        <fullName evidence="4">VirB4 family type IV secretion system protein</fullName>
    </submittedName>
</protein>
<dbReference type="InterPro" id="IPR002789">
    <property type="entry name" value="HerA_central"/>
</dbReference>
<evidence type="ECO:0000313" key="4">
    <source>
        <dbReference type="EMBL" id="MFD1674856.1"/>
    </source>
</evidence>
<keyword evidence="5" id="KW-1185">Reference proteome</keyword>
<dbReference type="InterPro" id="IPR043964">
    <property type="entry name" value="P-loop_TraG"/>
</dbReference>
<gene>
    <name evidence="4" type="ORF">ACFSB2_09110</name>
</gene>
<dbReference type="Gene3D" id="3.40.50.300">
    <property type="entry name" value="P-loop containing nucleotide triphosphate hydrolases"/>
    <property type="match status" value="2"/>
</dbReference>
<dbReference type="Pfam" id="PF19044">
    <property type="entry name" value="P-loop_TraG"/>
    <property type="match status" value="1"/>
</dbReference>
<dbReference type="PANTHER" id="PTHR30121">
    <property type="entry name" value="UNCHARACTERIZED PROTEIN YJGR-RELATED"/>
    <property type="match status" value="1"/>
</dbReference>
<feature type="domain" description="Helicase HerA central" evidence="2">
    <location>
        <begin position="262"/>
        <end position="343"/>
    </location>
</feature>
<dbReference type="EMBL" id="JBHUCX010000023">
    <property type="protein sequence ID" value="MFD1674856.1"/>
    <property type="molecule type" value="Genomic_DNA"/>
</dbReference>
<organism evidence="4 5">
    <name type="scientific">Alicyclobacillus fodiniaquatilis</name>
    <dbReference type="NCBI Taxonomy" id="1661150"/>
    <lineage>
        <taxon>Bacteria</taxon>
        <taxon>Bacillati</taxon>
        <taxon>Bacillota</taxon>
        <taxon>Bacilli</taxon>
        <taxon>Bacillales</taxon>
        <taxon>Alicyclobacillaceae</taxon>
        <taxon>Alicyclobacillus</taxon>
    </lineage>
</organism>
<proteinExistence type="predicted"/>
<evidence type="ECO:0000259" key="2">
    <source>
        <dbReference type="Pfam" id="PF01935"/>
    </source>
</evidence>
<dbReference type="Proteomes" id="UP001597079">
    <property type="component" value="Unassembled WGS sequence"/>
</dbReference>
<reference evidence="5" key="1">
    <citation type="journal article" date="2019" name="Int. J. Syst. Evol. Microbiol.">
        <title>The Global Catalogue of Microorganisms (GCM) 10K type strain sequencing project: providing services to taxonomists for standard genome sequencing and annotation.</title>
        <authorList>
            <consortium name="The Broad Institute Genomics Platform"/>
            <consortium name="The Broad Institute Genome Sequencing Center for Infectious Disease"/>
            <person name="Wu L."/>
            <person name="Ma J."/>
        </authorList>
    </citation>
    <scope>NUCLEOTIDE SEQUENCE [LARGE SCALE GENOMIC DNA]</scope>
    <source>
        <strain evidence="5">CGMCC 1.12286</strain>
    </source>
</reference>
<evidence type="ECO:0000313" key="5">
    <source>
        <dbReference type="Proteomes" id="UP001597079"/>
    </source>
</evidence>
<accession>A0ABW4JGQ4</accession>
<feature type="region of interest" description="Disordered" evidence="1">
    <location>
        <begin position="1"/>
        <end position="23"/>
    </location>
</feature>
<comment type="caution">
    <text evidence="4">The sequence shown here is derived from an EMBL/GenBank/DDBJ whole genome shotgun (WGS) entry which is preliminary data.</text>
</comment>
<dbReference type="InterPro" id="IPR051162">
    <property type="entry name" value="T4SS_component"/>
</dbReference>